<feature type="transmembrane region" description="Helical" evidence="1">
    <location>
        <begin position="21"/>
        <end position="43"/>
    </location>
</feature>
<dbReference type="Proteomes" id="UP000247892">
    <property type="component" value="Unassembled WGS sequence"/>
</dbReference>
<dbReference type="EMBL" id="MASU01000024">
    <property type="protein sequence ID" value="PXY17744.1"/>
    <property type="molecule type" value="Genomic_DNA"/>
</dbReference>
<accession>A0A318LM80</accession>
<sequence>MSRNTRLRRHGLRSRWWGDAGSVSVEAAVLVPAVLFVGLLIVAGARTSSAQQAVDNAATAAARAASIARGPAAAQQAGAAVARERLAREGITCRESSVAIDASQITVGRAGYVRASVTCRVPLGDLALPVPNGTRTITGAFTSPVDPYRGIP</sequence>
<comment type="caution">
    <text evidence="3">The sequence shown here is derived from an EMBL/GenBank/DDBJ whole genome shotgun (WGS) entry which is preliminary data.</text>
</comment>
<keyword evidence="1" id="KW-0812">Transmembrane</keyword>
<keyword evidence="1" id="KW-0472">Membrane</keyword>
<reference evidence="3 4" key="1">
    <citation type="submission" date="2016-07" db="EMBL/GenBank/DDBJ databases">
        <title>Draft genome sequence of Prauserella sp. YIM 121212, isolated from alkaline soil.</title>
        <authorList>
            <person name="Ruckert C."/>
            <person name="Albersmeier A."/>
            <person name="Jiang C.-L."/>
            <person name="Jiang Y."/>
            <person name="Kalinowski J."/>
            <person name="Schneider O."/>
            <person name="Winkler A."/>
            <person name="Zotchev S.B."/>
        </authorList>
    </citation>
    <scope>NUCLEOTIDE SEQUENCE [LARGE SCALE GENOMIC DNA]</scope>
    <source>
        <strain evidence="3 4">YIM 121212</strain>
    </source>
</reference>
<evidence type="ECO:0000313" key="4">
    <source>
        <dbReference type="Proteomes" id="UP000247892"/>
    </source>
</evidence>
<protein>
    <submittedName>
        <fullName evidence="3">Pilus assembly protein TadE</fullName>
    </submittedName>
</protein>
<keyword evidence="4" id="KW-1185">Reference proteome</keyword>
<proteinExistence type="predicted"/>
<dbReference type="Pfam" id="PF07811">
    <property type="entry name" value="TadE"/>
    <property type="match status" value="1"/>
</dbReference>
<organism evidence="3 4">
    <name type="scientific">Prauserella flavalba</name>
    <dbReference type="NCBI Taxonomy" id="1477506"/>
    <lineage>
        <taxon>Bacteria</taxon>
        <taxon>Bacillati</taxon>
        <taxon>Actinomycetota</taxon>
        <taxon>Actinomycetes</taxon>
        <taxon>Pseudonocardiales</taxon>
        <taxon>Pseudonocardiaceae</taxon>
        <taxon>Prauserella</taxon>
    </lineage>
</organism>
<name>A0A318LM80_9PSEU</name>
<evidence type="ECO:0000256" key="1">
    <source>
        <dbReference type="SAM" id="Phobius"/>
    </source>
</evidence>
<dbReference type="RefSeq" id="WP_110343907.1">
    <property type="nucleotide sequence ID" value="NZ_JBHVKT010000022.1"/>
</dbReference>
<keyword evidence="1" id="KW-1133">Transmembrane helix</keyword>
<dbReference type="InterPro" id="IPR012495">
    <property type="entry name" value="TadE-like_dom"/>
</dbReference>
<gene>
    <name evidence="3" type="ORF">BA062_36965</name>
</gene>
<evidence type="ECO:0000313" key="3">
    <source>
        <dbReference type="EMBL" id="PXY17744.1"/>
    </source>
</evidence>
<dbReference type="OrthoDB" id="4869119at2"/>
<evidence type="ECO:0000259" key="2">
    <source>
        <dbReference type="Pfam" id="PF07811"/>
    </source>
</evidence>
<dbReference type="AlphaFoldDB" id="A0A318LM80"/>
<feature type="domain" description="TadE-like" evidence="2">
    <location>
        <begin position="21"/>
        <end position="63"/>
    </location>
</feature>